<sequence length="94" mass="9822">MPPRPLVIGPAGHAAAHAIERTRTARGYSQRQLAARVTALGRPMTFTALSRIERTVRRCDIDDLVAIAAALGIAPQALLAGALTPSWVAGAGEI</sequence>
<evidence type="ECO:0000259" key="1">
    <source>
        <dbReference type="PROSITE" id="PS50943"/>
    </source>
</evidence>
<dbReference type="Pfam" id="PF01381">
    <property type="entry name" value="HTH_3"/>
    <property type="match status" value="1"/>
</dbReference>
<name>A0A0B5IDM2_9ACTN</name>
<gene>
    <name evidence="2" type="ORF">SVTN_28565</name>
</gene>
<dbReference type="PROSITE" id="PS50943">
    <property type="entry name" value="HTH_CROC1"/>
    <property type="match status" value="1"/>
</dbReference>
<reference evidence="2 3" key="1">
    <citation type="submission" date="2014-12" db="EMBL/GenBank/DDBJ databases">
        <title>Complete genome sequence of Streptomyces vietnamensis strain GIMV4.0001, a genetic manipulable producer of the benzoisochromanequinone antibiotic granaticin.</title>
        <authorList>
            <person name="Deng M.R."/>
            <person name="Guo J."/>
            <person name="Ma L.Y."/>
            <person name="Feng G.D."/>
            <person name="Mo C.Y."/>
            <person name="Zhu H.H."/>
        </authorList>
    </citation>
    <scope>NUCLEOTIDE SEQUENCE [LARGE SCALE GENOMIC DNA]</scope>
    <source>
        <strain evidence="3">GIMV4.0001</strain>
    </source>
</reference>
<dbReference type="AlphaFoldDB" id="A0A0B5IDM2"/>
<proteinExistence type="predicted"/>
<dbReference type="GO" id="GO:0003677">
    <property type="term" value="F:DNA binding"/>
    <property type="evidence" value="ECO:0007669"/>
    <property type="project" value="InterPro"/>
</dbReference>
<dbReference type="KEGG" id="svt:SVTN_28565"/>
<accession>A0A0B5IDM2</accession>
<feature type="domain" description="HTH cro/C1-type" evidence="1">
    <location>
        <begin position="19"/>
        <end position="78"/>
    </location>
</feature>
<evidence type="ECO:0000313" key="3">
    <source>
        <dbReference type="Proteomes" id="UP000031774"/>
    </source>
</evidence>
<dbReference type="Proteomes" id="UP000031774">
    <property type="component" value="Chromosome"/>
</dbReference>
<dbReference type="SUPFAM" id="SSF47413">
    <property type="entry name" value="lambda repressor-like DNA-binding domains"/>
    <property type="match status" value="1"/>
</dbReference>
<dbReference type="InterPro" id="IPR001387">
    <property type="entry name" value="Cro/C1-type_HTH"/>
</dbReference>
<dbReference type="HOGENOM" id="CLU_185358_0_0_11"/>
<dbReference type="Gene3D" id="1.10.260.40">
    <property type="entry name" value="lambda repressor-like DNA-binding domains"/>
    <property type="match status" value="1"/>
</dbReference>
<organism evidence="2 3">
    <name type="scientific">Streptomyces vietnamensis</name>
    <dbReference type="NCBI Taxonomy" id="362257"/>
    <lineage>
        <taxon>Bacteria</taxon>
        <taxon>Bacillati</taxon>
        <taxon>Actinomycetota</taxon>
        <taxon>Actinomycetes</taxon>
        <taxon>Kitasatosporales</taxon>
        <taxon>Streptomycetaceae</taxon>
        <taxon>Streptomyces</taxon>
    </lineage>
</organism>
<dbReference type="InterPro" id="IPR010982">
    <property type="entry name" value="Lambda_DNA-bd_dom_sf"/>
</dbReference>
<dbReference type="STRING" id="362257.SVTN_28565"/>
<protein>
    <submittedName>
        <fullName evidence="2">Toxin-antitoxin system, antitoxin component, Xre domain protein</fullName>
    </submittedName>
</protein>
<dbReference type="CDD" id="cd00093">
    <property type="entry name" value="HTH_XRE"/>
    <property type="match status" value="1"/>
</dbReference>
<dbReference type="EMBL" id="CP010407">
    <property type="protein sequence ID" value="AJF67753.1"/>
    <property type="molecule type" value="Genomic_DNA"/>
</dbReference>
<evidence type="ECO:0000313" key="2">
    <source>
        <dbReference type="EMBL" id="AJF67753.1"/>
    </source>
</evidence>
<dbReference type="SMART" id="SM00530">
    <property type="entry name" value="HTH_XRE"/>
    <property type="match status" value="1"/>
</dbReference>
<dbReference type="RefSeq" id="WP_041131682.1">
    <property type="nucleotide sequence ID" value="NZ_CP010407.1"/>
</dbReference>
<keyword evidence="3" id="KW-1185">Reference proteome</keyword>